<evidence type="ECO:0000256" key="2">
    <source>
        <dbReference type="ARBA" id="ARBA00004728"/>
    </source>
</evidence>
<evidence type="ECO:0000256" key="7">
    <source>
        <dbReference type="SAM" id="Phobius"/>
    </source>
</evidence>
<protein>
    <recommendedName>
        <fullName evidence="4">1-acylglycerol-3-phosphate O-acyltransferase</fullName>
        <ecNumber evidence="4">2.3.1.51</ecNumber>
    </recommendedName>
</protein>
<feature type="domain" description="Phospholipid/glycerol acyltransferase" evidence="8">
    <location>
        <begin position="138"/>
        <end position="245"/>
    </location>
</feature>
<dbReference type="Pfam" id="PF01553">
    <property type="entry name" value="Acyltransferase"/>
    <property type="match status" value="1"/>
</dbReference>
<evidence type="ECO:0000313" key="10">
    <source>
        <dbReference type="Proteomes" id="UP000006727"/>
    </source>
</evidence>
<reference evidence="9" key="3">
    <citation type="submission" date="2020-12" db="UniProtKB">
        <authorList>
            <consortium name="EnsemblPlants"/>
        </authorList>
    </citation>
    <scope>IDENTIFICATION</scope>
</reference>
<dbReference type="GO" id="GO:0012505">
    <property type="term" value="C:endomembrane system"/>
    <property type="evidence" value="ECO:0000318"/>
    <property type="project" value="GO_Central"/>
</dbReference>
<dbReference type="EMBL" id="ABEU02000006">
    <property type="status" value="NOT_ANNOTATED_CDS"/>
    <property type="molecule type" value="Genomic_DNA"/>
</dbReference>
<comment type="catalytic activity">
    <reaction evidence="1">
        <text>a 1-acyl-sn-glycero-3-phosphate + an acyl-CoA = a 1,2-diacyl-sn-glycero-3-phosphate + CoA</text>
        <dbReference type="Rhea" id="RHEA:19709"/>
        <dbReference type="ChEBI" id="CHEBI:57287"/>
        <dbReference type="ChEBI" id="CHEBI:57970"/>
        <dbReference type="ChEBI" id="CHEBI:58342"/>
        <dbReference type="ChEBI" id="CHEBI:58608"/>
        <dbReference type="EC" id="2.3.1.51"/>
    </reaction>
</comment>
<accession>A0A7I4E3G8</accession>
<dbReference type="InParanoid" id="A0A7I4E3G8"/>
<dbReference type="OMA" id="LAGWMIC"/>
<keyword evidence="6" id="KW-0012">Acyltransferase</keyword>
<proteinExistence type="inferred from homology"/>
<name>A0A7I4E3G8_PHYPA</name>
<dbReference type="PANTHER" id="PTHR10983:SF24">
    <property type="entry name" value="1-ACYLGLYCEROL-3-PHOSPHATE O-ACYLTRANSFERASE 3, ISOFORM E-RELATED"/>
    <property type="match status" value="1"/>
</dbReference>
<reference evidence="9 10" key="2">
    <citation type="journal article" date="2018" name="Plant J.">
        <title>The Physcomitrella patens chromosome-scale assembly reveals moss genome structure and evolution.</title>
        <authorList>
            <person name="Lang D."/>
            <person name="Ullrich K.K."/>
            <person name="Murat F."/>
            <person name="Fuchs J."/>
            <person name="Jenkins J."/>
            <person name="Haas F.B."/>
            <person name="Piednoel M."/>
            <person name="Gundlach H."/>
            <person name="Van Bel M."/>
            <person name="Meyberg R."/>
            <person name="Vives C."/>
            <person name="Morata J."/>
            <person name="Symeonidi A."/>
            <person name="Hiss M."/>
            <person name="Muchero W."/>
            <person name="Kamisugi Y."/>
            <person name="Saleh O."/>
            <person name="Blanc G."/>
            <person name="Decker E.L."/>
            <person name="van Gessel N."/>
            <person name="Grimwood J."/>
            <person name="Hayes R.D."/>
            <person name="Graham S.W."/>
            <person name="Gunter L.E."/>
            <person name="McDaniel S.F."/>
            <person name="Hoernstein S.N.W."/>
            <person name="Larsson A."/>
            <person name="Li F.W."/>
            <person name="Perroud P.F."/>
            <person name="Phillips J."/>
            <person name="Ranjan P."/>
            <person name="Rokshar D.S."/>
            <person name="Rothfels C.J."/>
            <person name="Schneider L."/>
            <person name="Shu S."/>
            <person name="Stevenson D.W."/>
            <person name="Thummler F."/>
            <person name="Tillich M."/>
            <person name="Villarreal Aguilar J.C."/>
            <person name="Widiez T."/>
            <person name="Wong G.K."/>
            <person name="Wymore A."/>
            <person name="Zhang Y."/>
            <person name="Zimmer A.D."/>
            <person name="Quatrano R.S."/>
            <person name="Mayer K.F.X."/>
            <person name="Goodstein D."/>
            <person name="Casacuberta J.M."/>
            <person name="Vandepoele K."/>
            <person name="Reski R."/>
            <person name="Cuming A.C."/>
            <person name="Tuskan G.A."/>
            <person name="Maumus F."/>
            <person name="Salse J."/>
            <person name="Schmutz J."/>
            <person name="Rensing S.A."/>
        </authorList>
    </citation>
    <scope>NUCLEOTIDE SEQUENCE [LARGE SCALE GENOMIC DNA]</scope>
    <source>
        <strain evidence="9 10">cv. Gransden 2004</strain>
    </source>
</reference>
<keyword evidence="7" id="KW-0812">Transmembrane</keyword>
<keyword evidence="5" id="KW-0808">Transferase</keyword>
<evidence type="ECO:0000256" key="3">
    <source>
        <dbReference type="ARBA" id="ARBA00008655"/>
    </source>
</evidence>
<dbReference type="InterPro" id="IPR002123">
    <property type="entry name" value="Plipid/glycerol_acylTrfase"/>
</dbReference>
<sequence>MSWASAWFRAGMRALRCVMALGCLPLTARNSQVLFHEKLDSFHCVAYFSLRAMEGGGSLIALPLGLMFIFSGLFINGLQVISVLFILPFSRRAYRVVNMIMMEALWSELVWLLDWWAGVKVKVYTPRETSEHLGKERALVISNHRSDIDWLVGWIIAQRLGCLGGTRAVMKKSTKFLPVIGWSMWFSEYVFLSRNWTKDEKVLKNGYSKGTRFTKAKLEAARKYATEAGLRVPRHVLVPRTKGFVSAVENLREFVPAVYDMTVAVSKELPSPTMVRIFRGQPSVVHVHVRWVPMSDLPQEANEISKWCHDAFEIKDDRLEQHEKENTFGEDLYIPIERPLKPLIFVISWAITLLAAAWWMLRPIFSTWKGIAWVVGVLVVVMLCVQVLIMSSQSERSSDPTARRVKQKQAAYFDNGHKKD</sequence>
<reference evidence="9 10" key="1">
    <citation type="journal article" date="2008" name="Science">
        <title>The Physcomitrella genome reveals evolutionary insights into the conquest of land by plants.</title>
        <authorList>
            <person name="Rensing S."/>
            <person name="Lang D."/>
            <person name="Zimmer A."/>
            <person name="Terry A."/>
            <person name="Salamov A."/>
            <person name="Shapiro H."/>
            <person name="Nishiyama T."/>
            <person name="Perroud P.-F."/>
            <person name="Lindquist E."/>
            <person name="Kamisugi Y."/>
            <person name="Tanahashi T."/>
            <person name="Sakakibara K."/>
            <person name="Fujita T."/>
            <person name="Oishi K."/>
            <person name="Shin-I T."/>
            <person name="Kuroki Y."/>
            <person name="Toyoda A."/>
            <person name="Suzuki Y."/>
            <person name="Hashimoto A."/>
            <person name="Yamaguchi K."/>
            <person name="Sugano A."/>
            <person name="Kohara Y."/>
            <person name="Fujiyama A."/>
            <person name="Anterola A."/>
            <person name="Aoki S."/>
            <person name="Ashton N."/>
            <person name="Barbazuk W.B."/>
            <person name="Barker E."/>
            <person name="Bennetzen J."/>
            <person name="Bezanilla M."/>
            <person name="Blankenship R."/>
            <person name="Cho S.H."/>
            <person name="Dutcher S."/>
            <person name="Estelle M."/>
            <person name="Fawcett J.A."/>
            <person name="Gundlach H."/>
            <person name="Hanada K."/>
            <person name="Heyl A."/>
            <person name="Hicks K.A."/>
            <person name="Hugh J."/>
            <person name="Lohr M."/>
            <person name="Mayer K."/>
            <person name="Melkozernov A."/>
            <person name="Murata T."/>
            <person name="Nelson D."/>
            <person name="Pils B."/>
            <person name="Prigge M."/>
            <person name="Reiss B."/>
            <person name="Renner T."/>
            <person name="Rombauts S."/>
            <person name="Rushton P."/>
            <person name="Sanderfoot A."/>
            <person name="Schween G."/>
            <person name="Shiu S.-H."/>
            <person name="Stueber K."/>
            <person name="Theodoulou F.L."/>
            <person name="Tu H."/>
            <person name="Van de Peer Y."/>
            <person name="Verrier P.J."/>
            <person name="Waters E."/>
            <person name="Wood A."/>
            <person name="Yang L."/>
            <person name="Cove D."/>
            <person name="Cuming A."/>
            <person name="Hasebe M."/>
            <person name="Lucas S."/>
            <person name="Mishler D.B."/>
            <person name="Reski R."/>
            <person name="Grigoriev I."/>
            <person name="Quatrano R.S."/>
            <person name="Boore J.L."/>
        </authorList>
    </citation>
    <scope>NUCLEOTIDE SEQUENCE [LARGE SCALE GENOMIC DNA]</scope>
    <source>
        <strain evidence="9 10">cv. Gransden 2004</strain>
    </source>
</reference>
<organism evidence="9 10">
    <name type="scientific">Physcomitrium patens</name>
    <name type="common">Spreading-leaved earth moss</name>
    <name type="synonym">Physcomitrella patens</name>
    <dbReference type="NCBI Taxonomy" id="3218"/>
    <lineage>
        <taxon>Eukaryota</taxon>
        <taxon>Viridiplantae</taxon>
        <taxon>Streptophyta</taxon>
        <taxon>Embryophyta</taxon>
        <taxon>Bryophyta</taxon>
        <taxon>Bryophytina</taxon>
        <taxon>Bryopsida</taxon>
        <taxon>Funariidae</taxon>
        <taxon>Funariales</taxon>
        <taxon>Funariaceae</taxon>
        <taxon>Physcomitrium</taxon>
    </lineage>
</organism>
<evidence type="ECO:0000256" key="5">
    <source>
        <dbReference type="ARBA" id="ARBA00022679"/>
    </source>
</evidence>
<dbReference type="Proteomes" id="UP000006727">
    <property type="component" value="Chromosome 6"/>
</dbReference>
<evidence type="ECO:0000256" key="1">
    <source>
        <dbReference type="ARBA" id="ARBA00001141"/>
    </source>
</evidence>
<dbReference type="GO" id="GO:0003841">
    <property type="term" value="F:1-acylglycerol-3-phosphate O-acyltransferase activity"/>
    <property type="evidence" value="ECO:0000318"/>
    <property type="project" value="GO_Central"/>
</dbReference>
<dbReference type="PANTHER" id="PTHR10983">
    <property type="entry name" value="1-ACYLGLYCEROL-3-PHOSPHATE ACYLTRANSFERASE-RELATED"/>
    <property type="match status" value="1"/>
</dbReference>
<dbReference type="CDD" id="cd07990">
    <property type="entry name" value="LPLAT_LCLAT1-like"/>
    <property type="match status" value="1"/>
</dbReference>
<evidence type="ECO:0000313" key="9">
    <source>
        <dbReference type="EnsemblPlants" id="Pp3c6_18010V3.3"/>
    </source>
</evidence>
<dbReference type="GO" id="GO:0016024">
    <property type="term" value="P:CDP-diacylglycerol biosynthetic process"/>
    <property type="evidence" value="ECO:0007669"/>
    <property type="project" value="UniProtKB-UniPathway"/>
</dbReference>
<evidence type="ECO:0000256" key="6">
    <source>
        <dbReference type="ARBA" id="ARBA00023315"/>
    </source>
</evidence>
<keyword evidence="10" id="KW-1185">Reference proteome</keyword>
<dbReference type="FunCoup" id="A0A7I4E3G8">
    <property type="interactions" value="3548"/>
</dbReference>
<dbReference type="UniPathway" id="UPA00557">
    <property type="reaction ID" value="UER00613"/>
</dbReference>
<dbReference type="EC" id="2.3.1.51" evidence="4"/>
<feature type="transmembrane region" description="Helical" evidence="7">
    <location>
        <begin position="367"/>
        <end position="389"/>
    </location>
</feature>
<evidence type="ECO:0000259" key="8">
    <source>
        <dbReference type="SMART" id="SM00563"/>
    </source>
</evidence>
<dbReference type="SMART" id="SM00563">
    <property type="entry name" value="PlsC"/>
    <property type="match status" value="1"/>
</dbReference>
<dbReference type="Gramene" id="Pp3c6_18010V3.3">
    <property type="protein sequence ID" value="Pp3c6_18010V3.3"/>
    <property type="gene ID" value="Pp3c6_18010"/>
</dbReference>
<comment type="pathway">
    <text evidence="2">Phospholipid metabolism; CDP-diacylglycerol biosynthesis; CDP-diacylglycerol from sn-glycerol 3-phosphate: step 2/3.</text>
</comment>
<dbReference type="AlphaFoldDB" id="A0A7I4E3G8"/>
<keyword evidence="7" id="KW-0472">Membrane</keyword>
<feature type="transmembrane region" description="Helical" evidence="7">
    <location>
        <begin position="343"/>
        <end position="361"/>
    </location>
</feature>
<dbReference type="InterPro" id="IPR032098">
    <property type="entry name" value="Acyltransf_C"/>
</dbReference>
<dbReference type="SUPFAM" id="SSF69593">
    <property type="entry name" value="Glycerol-3-phosphate (1)-acyltransferase"/>
    <property type="match status" value="1"/>
</dbReference>
<comment type="similarity">
    <text evidence="3">Belongs to the 1-acyl-sn-glycerol-3-phosphate acyltransferase family.</text>
</comment>
<dbReference type="EnsemblPlants" id="Pp3c6_18010V3.3">
    <property type="protein sequence ID" value="Pp3c6_18010V3.3"/>
    <property type="gene ID" value="Pp3c6_18010"/>
</dbReference>
<keyword evidence="7" id="KW-1133">Transmembrane helix</keyword>
<dbReference type="Pfam" id="PF16076">
    <property type="entry name" value="Acyltransf_C"/>
    <property type="match status" value="1"/>
</dbReference>
<feature type="transmembrane region" description="Helical" evidence="7">
    <location>
        <begin position="59"/>
        <end position="87"/>
    </location>
</feature>
<evidence type="ECO:0000256" key="4">
    <source>
        <dbReference type="ARBA" id="ARBA00013211"/>
    </source>
</evidence>